<organism evidence="5">
    <name type="scientific">mine drainage metagenome</name>
    <dbReference type="NCBI Taxonomy" id="410659"/>
    <lineage>
        <taxon>unclassified sequences</taxon>
        <taxon>metagenomes</taxon>
        <taxon>ecological metagenomes</taxon>
    </lineage>
</organism>
<dbReference type="InterPro" id="IPR003439">
    <property type="entry name" value="ABC_transporter-like_ATP-bd"/>
</dbReference>
<protein>
    <submittedName>
        <fullName evidence="5">ABC transporter-like domain protein</fullName>
    </submittedName>
</protein>
<dbReference type="GO" id="GO:0016887">
    <property type="term" value="F:ATP hydrolysis activity"/>
    <property type="evidence" value="ECO:0007669"/>
    <property type="project" value="InterPro"/>
</dbReference>
<dbReference type="Gene3D" id="3.40.50.300">
    <property type="entry name" value="P-loop containing nucleotide triphosphate hydrolases"/>
    <property type="match status" value="1"/>
</dbReference>
<dbReference type="AlphaFoldDB" id="T0Y927"/>
<dbReference type="SUPFAM" id="SSF52540">
    <property type="entry name" value="P-loop containing nucleoside triphosphate hydrolases"/>
    <property type="match status" value="1"/>
</dbReference>
<dbReference type="GO" id="GO:0042626">
    <property type="term" value="F:ATPase-coupled transmembrane transporter activity"/>
    <property type="evidence" value="ECO:0007669"/>
    <property type="project" value="TreeGrafter"/>
</dbReference>
<keyword evidence="2" id="KW-0547">Nucleotide-binding</keyword>
<accession>T0Y927</accession>
<sequence length="215" mass="24729">MQIDSGVRPVRAKASTTQFIAARVRGARLERGGRAILREVNWSIRPGQRWVLVGDNGAGKTQLLKLVAGSVWPTPDRPGVREYIWRGERWRTPQEVREEIAYLGPEFQDKYTRYRWNHTVDQVVATGVHRCDIPLRPLDERERRLVTRTLQRLRIASLSTRRFLTLSYGERRLALLARALASRPKLLLLDELLSGLDEQNRARALRWLESTAGTA</sequence>
<comment type="caution">
    <text evidence="5">The sequence shown here is derived from an EMBL/GenBank/DDBJ whole genome shotgun (WGS) entry which is preliminary data.</text>
</comment>
<dbReference type="PANTHER" id="PTHR43553:SF3">
    <property type="entry name" value="ABC TRANSPORTER ATP-BINDING PROTEIN MODF"/>
    <property type="match status" value="1"/>
</dbReference>
<keyword evidence="1" id="KW-0813">Transport</keyword>
<dbReference type="EMBL" id="AUZX01014625">
    <property type="protein sequence ID" value="EQD31671.1"/>
    <property type="molecule type" value="Genomic_DNA"/>
</dbReference>
<feature type="domain" description="ABC transporter" evidence="4">
    <location>
        <begin position="37"/>
        <end position="192"/>
    </location>
</feature>
<dbReference type="InterPro" id="IPR050095">
    <property type="entry name" value="ECF_ABC_transporter_ATP-bd"/>
</dbReference>
<dbReference type="InterPro" id="IPR027417">
    <property type="entry name" value="P-loop_NTPase"/>
</dbReference>
<proteinExistence type="predicted"/>
<dbReference type="PROSITE" id="PS00211">
    <property type="entry name" value="ABC_TRANSPORTER_1"/>
    <property type="match status" value="1"/>
</dbReference>
<evidence type="ECO:0000256" key="2">
    <source>
        <dbReference type="ARBA" id="ARBA00022741"/>
    </source>
</evidence>
<dbReference type="CDD" id="cd00267">
    <property type="entry name" value="ABC_ATPase"/>
    <property type="match status" value="1"/>
</dbReference>
<dbReference type="GO" id="GO:0005524">
    <property type="term" value="F:ATP binding"/>
    <property type="evidence" value="ECO:0007669"/>
    <property type="project" value="UniProtKB-KW"/>
</dbReference>
<feature type="non-terminal residue" evidence="5">
    <location>
        <position position="215"/>
    </location>
</feature>
<gene>
    <name evidence="5" type="ORF">B1A_19820</name>
</gene>
<dbReference type="PANTHER" id="PTHR43553">
    <property type="entry name" value="HEAVY METAL TRANSPORTER"/>
    <property type="match status" value="1"/>
</dbReference>
<dbReference type="InterPro" id="IPR017871">
    <property type="entry name" value="ABC_transporter-like_CS"/>
</dbReference>
<evidence type="ECO:0000259" key="4">
    <source>
        <dbReference type="Pfam" id="PF00005"/>
    </source>
</evidence>
<reference evidence="5" key="1">
    <citation type="submission" date="2013-08" db="EMBL/GenBank/DDBJ databases">
        <authorList>
            <person name="Mendez C."/>
            <person name="Richter M."/>
            <person name="Ferrer M."/>
            <person name="Sanchez J."/>
        </authorList>
    </citation>
    <scope>NUCLEOTIDE SEQUENCE</scope>
</reference>
<evidence type="ECO:0000313" key="5">
    <source>
        <dbReference type="EMBL" id="EQD31671.1"/>
    </source>
</evidence>
<name>T0Y927_9ZZZZ</name>
<evidence type="ECO:0000256" key="3">
    <source>
        <dbReference type="ARBA" id="ARBA00022840"/>
    </source>
</evidence>
<reference evidence="5" key="2">
    <citation type="journal article" date="2014" name="ISME J.">
        <title>Microbial stratification in low pH oxic and suboxic macroscopic growths along an acid mine drainage.</title>
        <authorList>
            <person name="Mendez-Garcia C."/>
            <person name="Mesa V."/>
            <person name="Sprenger R.R."/>
            <person name="Richter M."/>
            <person name="Diez M.S."/>
            <person name="Solano J."/>
            <person name="Bargiela R."/>
            <person name="Golyshina O.V."/>
            <person name="Manteca A."/>
            <person name="Ramos J.L."/>
            <person name="Gallego J.R."/>
            <person name="Llorente I."/>
            <person name="Martins Dos Santos V.A."/>
            <person name="Jensen O.N."/>
            <person name="Pelaez A.I."/>
            <person name="Sanchez J."/>
            <person name="Ferrer M."/>
        </authorList>
    </citation>
    <scope>NUCLEOTIDE SEQUENCE</scope>
</reference>
<dbReference type="GO" id="GO:0043190">
    <property type="term" value="C:ATP-binding cassette (ABC) transporter complex"/>
    <property type="evidence" value="ECO:0007669"/>
    <property type="project" value="TreeGrafter"/>
</dbReference>
<evidence type="ECO:0000256" key="1">
    <source>
        <dbReference type="ARBA" id="ARBA00022448"/>
    </source>
</evidence>
<keyword evidence="3" id="KW-0067">ATP-binding</keyword>
<dbReference type="Pfam" id="PF00005">
    <property type="entry name" value="ABC_tran"/>
    <property type="match status" value="1"/>
</dbReference>